<sequence>MLRGGRALTGAWIETNAFDAHKALAQEVAPSRARGLKPVQAPPPDPLAEVAPSRARGLKPRVSGCASDLRRSRPHGRVD</sequence>
<evidence type="ECO:0000313" key="2">
    <source>
        <dbReference type="EMBL" id="CEG18628.1"/>
    </source>
</evidence>
<feature type="region of interest" description="Disordered" evidence="1">
    <location>
        <begin position="29"/>
        <end position="79"/>
    </location>
</feature>
<accession>A0A0U5FLE4</accession>
<comment type="caution">
    <text evidence="2">The sequence shown here is derived from an EMBL/GenBank/DDBJ whole genome shotgun (WGS) entry which is preliminary data.</text>
</comment>
<proteinExistence type="predicted"/>
<dbReference type="EMBL" id="CCXZ01000185">
    <property type="protein sequence ID" value="CEG18628.1"/>
    <property type="molecule type" value="Genomic_DNA"/>
</dbReference>
<dbReference type="Proteomes" id="UP000052230">
    <property type="component" value="Unassembled WGS sequence"/>
</dbReference>
<name>A0A0U5FLE4_XANCI</name>
<reference evidence="2 3" key="1">
    <citation type="submission" date="2014-09" db="EMBL/GenBank/DDBJ databases">
        <authorList>
            <person name="Regsiter A."/>
        </authorList>
    </citation>
    <scope>NUCLEOTIDE SEQUENCE [LARGE SCALE GENOMIC DNA]</scope>
</reference>
<dbReference type="AlphaFoldDB" id="A0A0U5FLE4"/>
<keyword evidence="3" id="KW-1185">Reference proteome</keyword>
<organism evidence="2 3">
    <name type="scientific">Xanthomonas citri pv. citri</name>
    <dbReference type="NCBI Taxonomy" id="611301"/>
    <lineage>
        <taxon>Bacteria</taxon>
        <taxon>Pseudomonadati</taxon>
        <taxon>Pseudomonadota</taxon>
        <taxon>Gammaproteobacteria</taxon>
        <taxon>Lysobacterales</taxon>
        <taxon>Lysobacteraceae</taxon>
        <taxon>Xanthomonas</taxon>
    </lineage>
</organism>
<protein>
    <submittedName>
        <fullName evidence="2">Uncharacterized protein</fullName>
    </submittedName>
</protein>
<gene>
    <name evidence="2" type="ORF">XAC3562_870001</name>
</gene>
<feature type="compositionally biased region" description="Basic and acidic residues" evidence="1">
    <location>
        <begin position="68"/>
        <end position="79"/>
    </location>
</feature>
<evidence type="ECO:0000256" key="1">
    <source>
        <dbReference type="SAM" id="MobiDB-lite"/>
    </source>
</evidence>
<evidence type="ECO:0000313" key="3">
    <source>
        <dbReference type="Proteomes" id="UP000052230"/>
    </source>
</evidence>